<accession>A0A8S3BY20</accession>
<evidence type="ECO:0000313" key="3">
    <source>
        <dbReference type="Proteomes" id="UP000681967"/>
    </source>
</evidence>
<proteinExistence type="predicted"/>
<dbReference type="EMBL" id="CAJOBH010156285">
    <property type="protein sequence ID" value="CAF4863391.1"/>
    <property type="molecule type" value="Genomic_DNA"/>
</dbReference>
<reference evidence="1" key="1">
    <citation type="submission" date="2021-02" db="EMBL/GenBank/DDBJ databases">
        <authorList>
            <person name="Nowell W R."/>
        </authorList>
    </citation>
    <scope>NUCLEOTIDE SEQUENCE</scope>
</reference>
<evidence type="ECO:0000313" key="1">
    <source>
        <dbReference type="EMBL" id="CAF4863391.1"/>
    </source>
</evidence>
<dbReference type="AlphaFoldDB" id="A0A8S3BY20"/>
<feature type="non-terminal residue" evidence="1">
    <location>
        <position position="53"/>
    </location>
</feature>
<dbReference type="Proteomes" id="UP000681967">
    <property type="component" value="Unassembled WGS sequence"/>
</dbReference>
<feature type="non-terminal residue" evidence="1">
    <location>
        <position position="1"/>
    </location>
</feature>
<comment type="caution">
    <text evidence="1">The sequence shown here is derived from an EMBL/GenBank/DDBJ whole genome shotgun (WGS) entry which is preliminary data.</text>
</comment>
<gene>
    <name evidence="1" type="ORF">BYL167_LOCUS50658</name>
    <name evidence="2" type="ORF">BYL167_LOCUS51044</name>
</gene>
<evidence type="ECO:0000313" key="2">
    <source>
        <dbReference type="EMBL" id="CAF4873216.1"/>
    </source>
</evidence>
<protein>
    <submittedName>
        <fullName evidence="1">Uncharacterized protein</fullName>
    </submittedName>
</protein>
<dbReference type="EMBL" id="CAJOBH010159340">
    <property type="protein sequence ID" value="CAF4873216.1"/>
    <property type="molecule type" value="Genomic_DNA"/>
</dbReference>
<name>A0A8S3BY20_9BILA</name>
<sequence>KLRHLLTGWTAQAQAMRAPFSFKHDLWEKVHPTLGIPAKDLEYAVFVLRNVTK</sequence>
<organism evidence="1 3">
    <name type="scientific">Rotaria magnacalcarata</name>
    <dbReference type="NCBI Taxonomy" id="392030"/>
    <lineage>
        <taxon>Eukaryota</taxon>
        <taxon>Metazoa</taxon>
        <taxon>Spiralia</taxon>
        <taxon>Gnathifera</taxon>
        <taxon>Rotifera</taxon>
        <taxon>Eurotatoria</taxon>
        <taxon>Bdelloidea</taxon>
        <taxon>Philodinida</taxon>
        <taxon>Philodinidae</taxon>
        <taxon>Rotaria</taxon>
    </lineage>
</organism>